<reference evidence="5" key="1">
    <citation type="submission" date="2015-10" db="EMBL/GenBank/DDBJ databases">
        <authorList>
            <person name="Gilbert D.G."/>
        </authorList>
    </citation>
    <scope>NUCLEOTIDE SEQUENCE</scope>
</reference>
<evidence type="ECO:0000256" key="2">
    <source>
        <dbReference type="ARBA" id="ARBA00023125"/>
    </source>
</evidence>
<protein>
    <submittedName>
        <fullName evidence="5">Transcriptional regulator, GntR family</fullName>
    </submittedName>
</protein>
<dbReference type="CDD" id="cd07377">
    <property type="entry name" value="WHTH_GntR"/>
    <property type="match status" value="1"/>
</dbReference>
<evidence type="ECO:0000259" key="4">
    <source>
        <dbReference type="PROSITE" id="PS50949"/>
    </source>
</evidence>
<dbReference type="SMART" id="SM00345">
    <property type="entry name" value="HTH_GNTR"/>
    <property type="match status" value="1"/>
</dbReference>
<dbReference type="PANTHER" id="PTHR44846:SF1">
    <property type="entry name" value="MANNOSYL-D-GLYCERATE TRANSPORT_METABOLISM SYSTEM REPRESSOR MNGR-RELATED"/>
    <property type="match status" value="1"/>
</dbReference>
<dbReference type="InterPro" id="IPR050679">
    <property type="entry name" value="Bact_HTH_transcr_reg"/>
</dbReference>
<accession>A0A160TLV7</accession>
<gene>
    <name evidence="5" type="ORF">MGWOODY_Smn1979</name>
</gene>
<dbReference type="AlphaFoldDB" id="A0A160TLV7"/>
<dbReference type="GO" id="GO:0045892">
    <property type="term" value="P:negative regulation of DNA-templated transcription"/>
    <property type="evidence" value="ECO:0007669"/>
    <property type="project" value="TreeGrafter"/>
</dbReference>
<dbReference type="PROSITE" id="PS50949">
    <property type="entry name" value="HTH_GNTR"/>
    <property type="match status" value="1"/>
</dbReference>
<dbReference type="InterPro" id="IPR028978">
    <property type="entry name" value="Chorismate_lyase_/UTRA_dom_sf"/>
</dbReference>
<dbReference type="InterPro" id="IPR036388">
    <property type="entry name" value="WH-like_DNA-bd_sf"/>
</dbReference>
<keyword evidence="3" id="KW-0804">Transcription</keyword>
<dbReference type="GO" id="GO:0003677">
    <property type="term" value="F:DNA binding"/>
    <property type="evidence" value="ECO:0007669"/>
    <property type="project" value="UniProtKB-KW"/>
</dbReference>
<dbReference type="Pfam" id="PF07702">
    <property type="entry name" value="UTRA"/>
    <property type="match status" value="1"/>
</dbReference>
<evidence type="ECO:0000256" key="1">
    <source>
        <dbReference type="ARBA" id="ARBA00023015"/>
    </source>
</evidence>
<organism evidence="5">
    <name type="scientific">hydrothermal vent metagenome</name>
    <dbReference type="NCBI Taxonomy" id="652676"/>
    <lineage>
        <taxon>unclassified sequences</taxon>
        <taxon>metagenomes</taxon>
        <taxon>ecological metagenomes</taxon>
    </lineage>
</organism>
<dbReference type="PANTHER" id="PTHR44846">
    <property type="entry name" value="MANNOSYL-D-GLYCERATE TRANSPORT/METABOLISM SYSTEM REPRESSOR MNGR-RELATED"/>
    <property type="match status" value="1"/>
</dbReference>
<evidence type="ECO:0000256" key="3">
    <source>
        <dbReference type="ARBA" id="ARBA00023163"/>
    </source>
</evidence>
<dbReference type="SUPFAM" id="SSF46785">
    <property type="entry name" value="Winged helix' DNA-binding domain"/>
    <property type="match status" value="1"/>
</dbReference>
<dbReference type="InterPro" id="IPR011663">
    <property type="entry name" value="UTRA"/>
</dbReference>
<dbReference type="GO" id="GO:0003700">
    <property type="term" value="F:DNA-binding transcription factor activity"/>
    <property type="evidence" value="ECO:0007669"/>
    <property type="project" value="InterPro"/>
</dbReference>
<dbReference type="SMART" id="SM00866">
    <property type="entry name" value="UTRA"/>
    <property type="match status" value="1"/>
</dbReference>
<proteinExistence type="predicted"/>
<dbReference type="InterPro" id="IPR000524">
    <property type="entry name" value="Tscrpt_reg_HTH_GntR"/>
</dbReference>
<evidence type="ECO:0000313" key="5">
    <source>
        <dbReference type="EMBL" id="CUS45561.1"/>
    </source>
</evidence>
<sequence>MNNALMRHGPLYIRIAAELREGILSRRWQPGDQLPSEPQLCREYGVSRGTVVRAIDILLQEGLAHRRQGDGTYVSRPSLHRQPGFLTGFSRSVREQGRTPTHRILGFALLSAAEAQQYGCSGPAVRLSRLRLVDDTPWALHHSVVPDLVAERVPALTERGVELLHAADFSLYQAMEDVGIHVDHAEELLRARTATPEEAALLGVPAGTALMGINRRAYDAAGRIVELVETSYVGDSYSYETRLTRDRGVASMVLPHQFARPADRH</sequence>
<feature type="domain" description="HTH gntR-type" evidence="4">
    <location>
        <begin position="9"/>
        <end position="77"/>
    </location>
</feature>
<keyword evidence="2" id="KW-0238">DNA-binding</keyword>
<name>A0A160TLV7_9ZZZZ</name>
<dbReference type="Pfam" id="PF00392">
    <property type="entry name" value="GntR"/>
    <property type="match status" value="1"/>
</dbReference>
<dbReference type="Gene3D" id="1.10.10.10">
    <property type="entry name" value="Winged helix-like DNA-binding domain superfamily/Winged helix DNA-binding domain"/>
    <property type="match status" value="1"/>
</dbReference>
<dbReference type="SUPFAM" id="SSF64288">
    <property type="entry name" value="Chorismate lyase-like"/>
    <property type="match status" value="1"/>
</dbReference>
<dbReference type="EMBL" id="CZQE01000279">
    <property type="protein sequence ID" value="CUS45561.1"/>
    <property type="molecule type" value="Genomic_DNA"/>
</dbReference>
<dbReference type="PRINTS" id="PR00035">
    <property type="entry name" value="HTHGNTR"/>
</dbReference>
<dbReference type="Gene3D" id="3.40.1410.10">
    <property type="entry name" value="Chorismate lyase-like"/>
    <property type="match status" value="1"/>
</dbReference>
<dbReference type="InterPro" id="IPR036390">
    <property type="entry name" value="WH_DNA-bd_sf"/>
</dbReference>
<keyword evidence="1" id="KW-0805">Transcription regulation</keyword>